<reference evidence="1 2" key="1">
    <citation type="submission" date="2024-06" db="EMBL/GenBank/DDBJ databases">
        <authorList>
            <person name="Kaempfer P."/>
            <person name="Viver T."/>
        </authorList>
    </citation>
    <scope>NUCLEOTIDE SEQUENCE [LARGE SCALE GENOMIC DNA]</scope>
    <source>
        <strain evidence="1 2">ST-64</strain>
    </source>
</reference>
<evidence type="ECO:0000313" key="2">
    <source>
        <dbReference type="Proteomes" id="UP001629244"/>
    </source>
</evidence>
<evidence type="ECO:0000313" key="1">
    <source>
        <dbReference type="EMBL" id="MFL9839473.1"/>
    </source>
</evidence>
<proteinExistence type="predicted"/>
<comment type="caution">
    <text evidence="1">The sequence shown here is derived from an EMBL/GenBank/DDBJ whole genome shotgun (WGS) entry which is preliminary data.</text>
</comment>
<protein>
    <submittedName>
        <fullName evidence="1">Uncharacterized protein</fullName>
    </submittedName>
</protein>
<dbReference type="RefSeq" id="WP_408076449.1">
    <property type="nucleotide sequence ID" value="NZ_JBELQC010000001.1"/>
</dbReference>
<keyword evidence="2" id="KW-1185">Reference proteome</keyword>
<gene>
    <name evidence="1" type="ORF">ABS767_00735</name>
</gene>
<name>A0ABW8YH02_9SPHN</name>
<organism evidence="1 2">
    <name type="scientific">Sphingomonas plantiphila</name>
    <dbReference type="NCBI Taxonomy" id="3163295"/>
    <lineage>
        <taxon>Bacteria</taxon>
        <taxon>Pseudomonadati</taxon>
        <taxon>Pseudomonadota</taxon>
        <taxon>Alphaproteobacteria</taxon>
        <taxon>Sphingomonadales</taxon>
        <taxon>Sphingomonadaceae</taxon>
        <taxon>Sphingomonas</taxon>
    </lineage>
</organism>
<sequence length="161" mass="18986">MKGRLAIQHFHLHWDKATRGMPGAAIRNALPRTLPLCAPFDSEPGWYHRIDYRAVDRFAPHEAMHEIARTEDWRIPVERRVDGDFLQLRFSVWNRAPHRPNLAGWIARLPFGQRLTFRSNAKSDGDHDRWYFEDVFHVGWSDTATLDLPLFRDIDERALLF</sequence>
<accession>A0ABW8YH02</accession>
<dbReference type="EMBL" id="JBELQC010000001">
    <property type="protein sequence ID" value="MFL9839473.1"/>
    <property type="molecule type" value="Genomic_DNA"/>
</dbReference>
<dbReference type="Proteomes" id="UP001629244">
    <property type="component" value="Unassembled WGS sequence"/>
</dbReference>